<reference evidence="2" key="1">
    <citation type="submission" date="2022-01" db="EMBL/GenBank/DDBJ databases">
        <title>Comparative genomics reveals a dynamic genome evolution in the ectomycorrhizal milk-cap (Lactarius) mushrooms.</title>
        <authorList>
            <consortium name="DOE Joint Genome Institute"/>
            <person name="Lebreton A."/>
            <person name="Tang N."/>
            <person name="Kuo A."/>
            <person name="LaButti K."/>
            <person name="Drula E."/>
            <person name="Barry K."/>
            <person name="Clum A."/>
            <person name="Lipzen A."/>
            <person name="Mousain D."/>
            <person name="Ng V."/>
            <person name="Wang R."/>
            <person name="Wang X."/>
            <person name="Dai Y."/>
            <person name="Henrissat B."/>
            <person name="Grigoriev I.V."/>
            <person name="Guerin-Laguette A."/>
            <person name="Yu F."/>
            <person name="Martin F.M."/>
        </authorList>
    </citation>
    <scope>NUCLEOTIDE SEQUENCE</scope>
    <source>
        <strain evidence="2">QP</strain>
    </source>
</reference>
<sequence>MHPRCSHTRPSNRPKASSDHQRQHRWSELVPPQTALTFVAMYDPSDGLLTFSGASLLPSEPPTPPTPTTPTLDTLDTPDTPKAHARMRFPMPMPCTPAPSTLADMQSLLDVYFRSTSGTTSATAPARASSTFDGLICIASPDPTPDYPPPSPSPSAGTGRDKPLPKRPPPPPDRDSVFAWSWLGRMAPDDPREPWNVDARANTDANGNADGFGCAYWPSVADSGYESETGCDDGDSFYYTPPELEDPNECSAFSVTTTSTSEYIDVPGRDCDSIWSANVLAYAYPASATATTSTCPRAGTRTPARACGRARSHTQPSSPSSPAQALLHPWRLLRSRTSHATFAGAGASTGSLQRRASRAASMFTKLGRLASRDDSDSWIYVEVVHTITQRLVSPNETRLYLAFNAKSTHREPNNMEKEEVGELWGNNKHSNKRVMDQSAQLA</sequence>
<feature type="compositionally biased region" description="Basic residues" evidence="1">
    <location>
        <begin position="1"/>
        <end position="12"/>
    </location>
</feature>
<feature type="region of interest" description="Disordered" evidence="1">
    <location>
        <begin position="135"/>
        <end position="176"/>
    </location>
</feature>
<protein>
    <submittedName>
        <fullName evidence="2">Uncharacterized protein</fullName>
    </submittedName>
</protein>
<feature type="compositionally biased region" description="Pro residues" evidence="1">
    <location>
        <begin position="142"/>
        <end position="153"/>
    </location>
</feature>
<dbReference type="Proteomes" id="UP001201163">
    <property type="component" value="Unassembled WGS sequence"/>
</dbReference>
<dbReference type="EMBL" id="JAKELL010000038">
    <property type="protein sequence ID" value="KAH8989239.1"/>
    <property type="molecule type" value="Genomic_DNA"/>
</dbReference>
<gene>
    <name evidence="2" type="ORF">EDB92DRAFT_1817174</name>
</gene>
<comment type="caution">
    <text evidence="2">The sequence shown here is derived from an EMBL/GenBank/DDBJ whole genome shotgun (WGS) entry which is preliminary data.</text>
</comment>
<name>A0AAD4QCK2_9AGAM</name>
<evidence type="ECO:0000256" key="1">
    <source>
        <dbReference type="SAM" id="MobiDB-lite"/>
    </source>
</evidence>
<organism evidence="2 3">
    <name type="scientific">Lactarius akahatsu</name>
    <dbReference type="NCBI Taxonomy" id="416441"/>
    <lineage>
        <taxon>Eukaryota</taxon>
        <taxon>Fungi</taxon>
        <taxon>Dikarya</taxon>
        <taxon>Basidiomycota</taxon>
        <taxon>Agaricomycotina</taxon>
        <taxon>Agaricomycetes</taxon>
        <taxon>Russulales</taxon>
        <taxon>Russulaceae</taxon>
        <taxon>Lactarius</taxon>
    </lineage>
</organism>
<dbReference type="AlphaFoldDB" id="A0AAD4QCK2"/>
<feature type="compositionally biased region" description="Pro residues" evidence="1">
    <location>
        <begin position="59"/>
        <end position="68"/>
    </location>
</feature>
<feature type="compositionally biased region" description="Basic and acidic residues" evidence="1">
    <location>
        <begin position="16"/>
        <end position="26"/>
    </location>
</feature>
<evidence type="ECO:0000313" key="2">
    <source>
        <dbReference type="EMBL" id="KAH8989239.1"/>
    </source>
</evidence>
<feature type="compositionally biased region" description="Low complexity" evidence="1">
    <location>
        <begin position="69"/>
        <end position="80"/>
    </location>
</feature>
<proteinExistence type="predicted"/>
<feature type="region of interest" description="Disordered" evidence="1">
    <location>
        <begin position="1"/>
        <end position="26"/>
    </location>
</feature>
<feature type="region of interest" description="Disordered" evidence="1">
    <location>
        <begin position="52"/>
        <end position="91"/>
    </location>
</feature>
<keyword evidence="3" id="KW-1185">Reference proteome</keyword>
<accession>A0AAD4QCK2</accession>
<evidence type="ECO:0000313" key="3">
    <source>
        <dbReference type="Proteomes" id="UP001201163"/>
    </source>
</evidence>